<dbReference type="GO" id="GO:0016020">
    <property type="term" value="C:membrane"/>
    <property type="evidence" value="ECO:0007669"/>
    <property type="project" value="UniProtKB-SubCell"/>
</dbReference>
<name>A0A652YZ04_NOCGL</name>
<comment type="caution">
    <text evidence="3">The sequence shown here is derived from an EMBL/GenBank/DDBJ whole genome shotgun (WGS) entry which is preliminary data.</text>
</comment>
<accession>A0A652YZ04</accession>
<gene>
    <name evidence="3" type="ORF">FNL38_1011293</name>
</gene>
<protein>
    <submittedName>
        <fullName evidence="3">Mce-associated membrane protein</fullName>
    </submittedName>
</protein>
<dbReference type="PROSITE" id="PS51257">
    <property type="entry name" value="PROKAR_LIPOPROTEIN"/>
    <property type="match status" value="1"/>
</dbReference>
<reference evidence="3" key="1">
    <citation type="submission" date="2019-07" db="EMBL/GenBank/DDBJ databases">
        <title>Genomic Encyclopedia of Type Strains, Phase IV (KMG-IV): sequencing the most valuable type-strain genomes for metagenomic binning, comparative biology and taxonomic classification.</title>
        <authorList>
            <person name="Goeker M."/>
        </authorList>
    </citation>
    <scope>NUCLEOTIDE SEQUENCE</scope>
    <source>
        <strain evidence="3">DSM 44596</strain>
    </source>
</reference>
<sequence>MRRAISVVLVAVLAIAACALLWIRRDGDALESARADAIATAPALVEDLLTYTSEMVDSDLAAGAGAATGTFKDEFVEFAATTVAPQSKAQGISTSARVVDVGLLGAMFDRVELLMFVDQITTSFAQPAPASSSSRVKVTVERVDDRWLVSELTPI</sequence>
<proteinExistence type="predicted"/>
<organism evidence="3">
    <name type="scientific">Nocardia globerula</name>
    <dbReference type="NCBI Taxonomy" id="1818"/>
    <lineage>
        <taxon>Bacteria</taxon>
        <taxon>Bacillati</taxon>
        <taxon>Actinomycetota</taxon>
        <taxon>Actinomycetes</taxon>
        <taxon>Mycobacteriales</taxon>
        <taxon>Nocardiaceae</taxon>
        <taxon>Nocardia</taxon>
    </lineage>
</organism>
<evidence type="ECO:0000313" key="3">
    <source>
        <dbReference type="EMBL" id="TYQ08916.1"/>
    </source>
</evidence>
<comment type="subcellular location">
    <subcellularLocation>
        <location evidence="1">Membrane</location>
    </subcellularLocation>
</comment>
<dbReference type="AlphaFoldDB" id="A0A652YZ04"/>
<dbReference type="PANTHER" id="PTHR37042">
    <property type="entry name" value="OUTER MEMBRANE PROTEIN RV1973"/>
    <property type="match status" value="1"/>
</dbReference>
<keyword evidence="2" id="KW-0472">Membrane</keyword>
<dbReference type="EMBL" id="VNIQ01000001">
    <property type="protein sequence ID" value="TYQ08916.1"/>
    <property type="molecule type" value="Genomic_DNA"/>
</dbReference>
<evidence type="ECO:0000256" key="2">
    <source>
        <dbReference type="ARBA" id="ARBA00023136"/>
    </source>
</evidence>
<evidence type="ECO:0000256" key="1">
    <source>
        <dbReference type="ARBA" id="ARBA00004370"/>
    </source>
</evidence>
<dbReference type="PANTHER" id="PTHR37042:SF4">
    <property type="entry name" value="OUTER MEMBRANE PROTEIN RV1973"/>
    <property type="match status" value="1"/>
</dbReference>